<evidence type="ECO:0000313" key="1">
    <source>
        <dbReference type="EMBL" id="KAI8423121.1"/>
    </source>
</evidence>
<comment type="caution">
    <text evidence="1">The sequence shown here is derived from an EMBL/GenBank/DDBJ whole genome shotgun (WGS) entry which is preliminary data.</text>
</comment>
<proteinExistence type="predicted"/>
<sequence length="145" mass="15818">MDVFVMDGRVLRPVTSDLVAQIIGDGNLSDFDESDLEDQCLQYDIEGGGSTSSDEDVQNQIVSKPECSPHDLTSTSSHDRSFRGRRCSRGQNQSPSIIEAQSRQRQSRSTSLIPRAVARSVRVAAAAESRAPGKKGYEIARNMSS</sequence>
<gene>
    <name evidence="1" type="ORF">MSG28_014203</name>
</gene>
<dbReference type="EMBL" id="CM046125">
    <property type="protein sequence ID" value="KAI8423121.1"/>
    <property type="molecule type" value="Genomic_DNA"/>
</dbReference>
<name>A0ACC0JGG6_CHOFU</name>
<reference evidence="1 2" key="1">
    <citation type="journal article" date="2022" name="Genome Biol. Evol.">
        <title>The Spruce Budworm Genome: Reconstructing the Evolutionary History of Antifreeze Proteins.</title>
        <authorList>
            <person name="Beliveau C."/>
            <person name="Gagne P."/>
            <person name="Picq S."/>
            <person name="Vernygora O."/>
            <person name="Keeling C.I."/>
            <person name="Pinkney K."/>
            <person name="Doucet D."/>
            <person name="Wen F."/>
            <person name="Johnston J.S."/>
            <person name="Maaroufi H."/>
            <person name="Boyle B."/>
            <person name="Laroche J."/>
            <person name="Dewar K."/>
            <person name="Juretic N."/>
            <person name="Blackburn G."/>
            <person name="Nisole A."/>
            <person name="Brunet B."/>
            <person name="Brandao M."/>
            <person name="Lumley L."/>
            <person name="Duan J."/>
            <person name="Quan G."/>
            <person name="Lucarotti C.J."/>
            <person name="Roe A.D."/>
            <person name="Sperling F.A.H."/>
            <person name="Levesque R.C."/>
            <person name="Cusson M."/>
        </authorList>
    </citation>
    <scope>NUCLEOTIDE SEQUENCE [LARGE SCALE GENOMIC DNA]</scope>
    <source>
        <strain evidence="1">Glfc:IPQL:Cfum</strain>
    </source>
</reference>
<accession>A0ACC0JGG6</accession>
<organism evidence="1 2">
    <name type="scientific">Choristoneura fumiferana</name>
    <name type="common">Spruce budworm moth</name>
    <name type="synonym">Archips fumiferana</name>
    <dbReference type="NCBI Taxonomy" id="7141"/>
    <lineage>
        <taxon>Eukaryota</taxon>
        <taxon>Metazoa</taxon>
        <taxon>Ecdysozoa</taxon>
        <taxon>Arthropoda</taxon>
        <taxon>Hexapoda</taxon>
        <taxon>Insecta</taxon>
        <taxon>Pterygota</taxon>
        <taxon>Neoptera</taxon>
        <taxon>Endopterygota</taxon>
        <taxon>Lepidoptera</taxon>
        <taxon>Glossata</taxon>
        <taxon>Ditrysia</taxon>
        <taxon>Tortricoidea</taxon>
        <taxon>Tortricidae</taxon>
        <taxon>Tortricinae</taxon>
        <taxon>Choristoneura</taxon>
    </lineage>
</organism>
<evidence type="ECO:0000313" key="2">
    <source>
        <dbReference type="Proteomes" id="UP001064048"/>
    </source>
</evidence>
<keyword evidence="2" id="KW-1185">Reference proteome</keyword>
<protein>
    <submittedName>
        <fullName evidence="1">Uncharacterized protein</fullName>
    </submittedName>
</protein>
<dbReference type="Proteomes" id="UP001064048">
    <property type="component" value="Chromosome 25"/>
</dbReference>